<organism evidence="2 3">
    <name type="scientific">Aquilegia coerulea</name>
    <name type="common">Rocky mountain columbine</name>
    <dbReference type="NCBI Taxonomy" id="218851"/>
    <lineage>
        <taxon>Eukaryota</taxon>
        <taxon>Viridiplantae</taxon>
        <taxon>Streptophyta</taxon>
        <taxon>Embryophyta</taxon>
        <taxon>Tracheophyta</taxon>
        <taxon>Spermatophyta</taxon>
        <taxon>Magnoliopsida</taxon>
        <taxon>Ranunculales</taxon>
        <taxon>Ranunculaceae</taxon>
        <taxon>Thalictroideae</taxon>
        <taxon>Aquilegia</taxon>
    </lineage>
</organism>
<sequence length="78" mass="9003">MLYCESICQFLIMVLDHKKKLLDCHDAFGDVSLLLVSSFNRPRLVLGSSKCYIGLVSFVLRFFYWIFCIICITICSVL</sequence>
<keyword evidence="1" id="KW-0472">Membrane</keyword>
<feature type="transmembrane region" description="Helical" evidence="1">
    <location>
        <begin position="52"/>
        <end position="77"/>
    </location>
</feature>
<dbReference type="AlphaFoldDB" id="A0A2G5DII4"/>
<evidence type="ECO:0000313" key="3">
    <source>
        <dbReference type="Proteomes" id="UP000230069"/>
    </source>
</evidence>
<dbReference type="EMBL" id="KZ305036">
    <property type="protein sequence ID" value="PIA43340.1"/>
    <property type="molecule type" value="Genomic_DNA"/>
</dbReference>
<keyword evidence="1" id="KW-0812">Transmembrane</keyword>
<keyword evidence="1" id="KW-1133">Transmembrane helix</keyword>
<evidence type="ECO:0000313" key="2">
    <source>
        <dbReference type="EMBL" id="PIA43340.1"/>
    </source>
</evidence>
<keyword evidence="3" id="KW-1185">Reference proteome</keyword>
<protein>
    <submittedName>
        <fullName evidence="2">Uncharacterized protein</fullName>
    </submittedName>
</protein>
<reference evidence="2 3" key="1">
    <citation type="submission" date="2017-09" db="EMBL/GenBank/DDBJ databases">
        <title>WGS assembly of Aquilegia coerulea Goldsmith.</title>
        <authorList>
            <person name="Hodges S."/>
            <person name="Kramer E."/>
            <person name="Nordborg M."/>
            <person name="Tomkins J."/>
            <person name="Borevitz J."/>
            <person name="Derieg N."/>
            <person name="Yan J."/>
            <person name="Mihaltcheva S."/>
            <person name="Hayes R.D."/>
            <person name="Rokhsar D."/>
        </authorList>
    </citation>
    <scope>NUCLEOTIDE SEQUENCE [LARGE SCALE GENOMIC DNA]</scope>
    <source>
        <strain evidence="3">cv. Goldsmith</strain>
    </source>
</reference>
<gene>
    <name evidence="2" type="ORF">AQUCO_01900011v1</name>
</gene>
<dbReference type="Proteomes" id="UP000230069">
    <property type="component" value="Unassembled WGS sequence"/>
</dbReference>
<accession>A0A2G5DII4</accession>
<name>A0A2G5DII4_AQUCA</name>
<dbReference type="EMBL" id="KZ305036">
    <property type="protein sequence ID" value="PIA43341.1"/>
    <property type="molecule type" value="Genomic_DNA"/>
</dbReference>
<proteinExistence type="predicted"/>
<evidence type="ECO:0000256" key="1">
    <source>
        <dbReference type="SAM" id="Phobius"/>
    </source>
</evidence>